<evidence type="ECO:0000313" key="16">
    <source>
        <dbReference type="Proteomes" id="UP001626550"/>
    </source>
</evidence>
<evidence type="ECO:0000256" key="4">
    <source>
        <dbReference type="ARBA" id="ARBA00022723"/>
    </source>
</evidence>
<dbReference type="PROSITE" id="PS50268">
    <property type="entry name" value="CADHERIN_2"/>
    <property type="match status" value="2"/>
</dbReference>
<dbReference type="Gene3D" id="2.60.40.60">
    <property type="entry name" value="Cadherins"/>
    <property type="match status" value="2"/>
</dbReference>
<dbReference type="SMART" id="SM00112">
    <property type="entry name" value="CA"/>
    <property type="match status" value="1"/>
</dbReference>
<keyword evidence="6" id="KW-0677">Repeat</keyword>
<dbReference type="Pfam" id="PF00028">
    <property type="entry name" value="Cadherin"/>
    <property type="match status" value="2"/>
</dbReference>
<dbReference type="PROSITE" id="PS00232">
    <property type="entry name" value="CADHERIN_1"/>
    <property type="match status" value="1"/>
</dbReference>
<evidence type="ECO:0000256" key="1">
    <source>
        <dbReference type="ARBA" id="ARBA00004251"/>
    </source>
</evidence>
<dbReference type="FunFam" id="2.60.40.60:FF:000123">
    <property type="entry name" value="Protocadherin beta 4"/>
    <property type="match status" value="1"/>
</dbReference>
<keyword evidence="9" id="KW-1133">Transmembrane helix</keyword>
<dbReference type="Proteomes" id="UP001626550">
    <property type="component" value="Unassembled WGS sequence"/>
</dbReference>
<accession>A0ABD2QF59</accession>
<dbReference type="PRINTS" id="PR00205">
    <property type="entry name" value="CADHERIN"/>
</dbReference>
<evidence type="ECO:0000256" key="7">
    <source>
        <dbReference type="ARBA" id="ARBA00022837"/>
    </source>
</evidence>
<dbReference type="EMBL" id="JBJKFK010000277">
    <property type="protein sequence ID" value="KAL3318181.1"/>
    <property type="molecule type" value="Genomic_DNA"/>
</dbReference>
<evidence type="ECO:0000256" key="5">
    <source>
        <dbReference type="ARBA" id="ARBA00022729"/>
    </source>
</evidence>
<keyword evidence="7 12" id="KW-0106">Calcium</keyword>
<evidence type="ECO:0000256" key="2">
    <source>
        <dbReference type="ARBA" id="ARBA00022475"/>
    </source>
</evidence>
<dbReference type="AlphaFoldDB" id="A0ABD2QF59"/>
<name>A0ABD2QF59_9PLAT</name>
<evidence type="ECO:0000256" key="13">
    <source>
        <dbReference type="SAM" id="SignalP"/>
    </source>
</evidence>
<dbReference type="GO" id="GO:0005509">
    <property type="term" value="F:calcium ion binding"/>
    <property type="evidence" value="ECO:0007669"/>
    <property type="project" value="UniProtKB-UniRule"/>
</dbReference>
<evidence type="ECO:0000256" key="3">
    <source>
        <dbReference type="ARBA" id="ARBA00022692"/>
    </source>
</evidence>
<proteinExistence type="predicted"/>
<dbReference type="InterPro" id="IPR020894">
    <property type="entry name" value="Cadherin_CS"/>
</dbReference>
<organism evidence="15 16">
    <name type="scientific">Cichlidogyrus casuarinus</name>
    <dbReference type="NCBI Taxonomy" id="1844966"/>
    <lineage>
        <taxon>Eukaryota</taxon>
        <taxon>Metazoa</taxon>
        <taxon>Spiralia</taxon>
        <taxon>Lophotrochozoa</taxon>
        <taxon>Platyhelminthes</taxon>
        <taxon>Monogenea</taxon>
        <taxon>Monopisthocotylea</taxon>
        <taxon>Dactylogyridea</taxon>
        <taxon>Ancyrocephalidae</taxon>
        <taxon>Cichlidogyrus</taxon>
    </lineage>
</organism>
<dbReference type="SUPFAM" id="SSF49313">
    <property type="entry name" value="Cadherin-like"/>
    <property type="match status" value="2"/>
</dbReference>
<evidence type="ECO:0000313" key="15">
    <source>
        <dbReference type="EMBL" id="KAL3318181.1"/>
    </source>
</evidence>
<reference evidence="15 16" key="1">
    <citation type="submission" date="2024-11" db="EMBL/GenBank/DDBJ databases">
        <title>Adaptive evolution of stress response genes in parasites aligns with host niche diversity.</title>
        <authorList>
            <person name="Hahn C."/>
            <person name="Resl P."/>
        </authorList>
    </citation>
    <scope>NUCLEOTIDE SEQUENCE [LARGE SCALE GENOMIC DNA]</scope>
    <source>
        <strain evidence="15">EGGRZ-B1_66</strain>
        <tissue evidence="15">Body</tissue>
    </source>
</reference>
<keyword evidence="5 13" id="KW-0732">Signal</keyword>
<evidence type="ECO:0000256" key="11">
    <source>
        <dbReference type="ARBA" id="ARBA00023180"/>
    </source>
</evidence>
<evidence type="ECO:0000256" key="9">
    <source>
        <dbReference type="ARBA" id="ARBA00022989"/>
    </source>
</evidence>
<dbReference type="InterPro" id="IPR015919">
    <property type="entry name" value="Cadherin-like_sf"/>
</dbReference>
<dbReference type="InterPro" id="IPR050971">
    <property type="entry name" value="Cadherin-domain_protein"/>
</dbReference>
<keyword evidence="8" id="KW-0130">Cell adhesion</keyword>
<sequence length="242" mass="27399">MIVSIPLLLLLFLHSSLALFLSVDHGTQTFYLTELFNFHDLENDPLQEVSRRSVQCYQVKATDRDSEANGEIRYKLADNQFSGMFQIEEKTGWLLSAAKFDREFNDHYQVEIVAEDGYGIPGSDIHNSVSTSVNIKILDQNDHSPQFRGITKFEIAENLPVGTLIAQLEAEDADEGPAGEVEFLIEPEADSLSFYPRNHLDTDSNMFRLSENGSLFINKRLDREMKPAEIAATALIRLRRNA</sequence>
<comment type="subcellular location">
    <subcellularLocation>
        <location evidence="1">Cell membrane</location>
        <topology evidence="1">Single-pass type I membrane protein</topology>
    </subcellularLocation>
</comment>
<dbReference type="CDD" id="cd11304">
    <property type="entry name" value="Cadherin_repeat"/>
    <property type="match status" value="2"/>
</dbReference>
<dbReference type="PANTHER" id="PTHR24025">
    <property type="entry name" value="DESMOGLEIN FAMILY MEMBER"/>
    <property type="match status" value="1"/>
</dbReference>
<keyword evidence="16" id="KW-1185">Reference proteome</keyword>
<evidence type="ECO:0000256" key="6">
    <source>
        <dbReference type="ARBA" id="ARBA00022737"/>
    </source>
</evidence>
<feature type="signal peptide" evidence="13">
    <location>
        <begin position="1"/>
        <end position="18"/>
    </location>
</feature>
<keyword evidence="3" id="KW-0812">Transmembrane</keyword>
<evidence type="ECO:0000256" key="10">
    <source>
        <dbReference type="ARBA" id="ARBA00023136"/>
    </source>
</evidence>
<feature type="domain" description="Cadherin" evidence="14">
    <location>
        <begin position="147"/>
        <end position="226"/>
    </location>
</feature>
<feature type="chain" id="PRO_5044836646" evidence="13">
    <location>
        <begin position="19"/>
        <end position="242"/>
    </location>
</feature>
<dbReference type="PANTHER" id="PTHR24025:SF23">
    <property type="entry name" value="NEURAL-CADHERIN"/>
    <property type="match status" value="1"/>
</dbReference>
<gene>
    <name evidence="15" type="primary">FAT1_2</name>
    <name evidence="15" type="ORF">Ciccas_003152</name>
</gene>
<comment type="caution">
    <text evidence="15">The sequence shown here is derived from an EMBL/GenBank/DDBJ whole genome shotgun (WGS) entry which is preliminary data.</text>
</comment>
<keyword evidence="4" id="KW-0479">Metal-binding</keyword>
<evidence type="ECO:0000259" key="14">
    <source>
        <dbReference type="PROSITE" id="PS50268"/>
    </source>
</evidence>
<keyword evidence="10" id="KW-0472">Membrane</keyword>
<dbReference type="InterPro" id="IPR002126">
    <property type="entry name" value="Cadherin-like_dom"/>
</dbReference>
<feature type="domain" description="Cadherin" evidence="14">
    <location>
        <begin position="54"/>
        <end position="147"/>
    </location>
</feature>
<keyword evidence="11" id="KW-0325">Glycoprotein</keyword>
<evidence type="ECO:0000256" key="8">
    <source>
        <dbReference type="ARBA" id="ARBA00022889"/>
    </source>
</evidence>
<protein>
    <submittedName>
        <fullName evidence="15">Long-chain fatty acid transporter fat1</fullName>
    </submittedName>
</protein>
<keyword evidence="2" id="KW-1003">Cell membrane</keyword>
<evidence type="ECO:0000256" key="12">
    <source>
        <dbReference type="PROSITE-ProRule" id="PRU00043"/>
    </source>
</evidence>
<dbReference type="GO" id="GO:0007155">
    <property type="term" value="P:cell adhesion"/>
    <property type="evidence" value="ECO:0007669"/>
    <property type="project" value="UniProtKB-KW"/>
</dbReference>
<dbReference type="GO" id="GO:0005886">
    <property type="term" value="C:plasma membrane"/>
    <property type="evidence" value="ECO:0007669"/>
    <property type="project" value="UniProtKB-SubCell"/>
</dbReference>